<proteinExistence type="predicted"/>
<keyword evidence="1" id="KW-0479">Metal-binding</keyword>
<organism evidence="5 6">
    <name type="scientific">Azospira oryzae</name>
    <dbReference type="NCBI Taxonomy" id="146939"/>
    <lineage>
        <taxon>Bacteria</taxon>
        <taxon>Pseudomonadati</taxon>
        <taxon>Pseudomonadota</taxon>
        <taxon>Betaproteobacteria</taxon>
        <taxon>Rhodocyclales</taxon>
        <taxon>Rhodocyclaceae</taxon>
        <taxon>Azospira</taxon>
    </lineage>
</organism>
<dbReference type="Gene3D" id="3.30.70.2330">
    <property type="match status" value="1"/>
</dbReference>
<keyword evidence="3" id="KW-0732">Signal</keyword>
<keyword evidence="2" id="KW-0378">Hydrolase</keyword>
<feature type="chain" id="PRO_5046445651" evidence="3">
    <location>
        <begin position="23"/>
        <end position="125"/>
    </location>
</feature>
<accession>A0ABY0IU62</accession>
<name>A0ABY0IU62_9RHOO</name>
<dbReference type="Pfam" id="PF08797">
    <property type="entry name" value="HIRAN"/>
    <property type="match status" value="1"/>
</dbReference>
<dbReference type="InterPro" id="IPR014905">
    <property type="entry name" value="HIRAN"/>
</dbReference>
<dbReference type="SMART" id="SM00910">
    <property type="entry name" value="HIRAN"/>
    <property type="match status" value="1"/>
</dbReference>
<feature type="domain" description="HIRAN" evidence="4">
    <location>
        <begin position="27"/>
        <end position="125"/>
    </location>
</feature>
<dbReference type="RefSeq" id="WP_130459184.1">
    <property type="nucleotide sequence ID" value="NZ_SHKM01000001.1"/>
</dbReference>
<sequence length="125" mass="13926">MPSTPIRAFLLSCLLLAAPVGAAEVRILVQSSPLAGSQYYGSDTLWPAMAVGDPLTLHREPDNPHDPRAVRVEWRKAKLGYLPRAENAAVAAALDRGEVLEARISRLTRHKNPWRRVEVQVWVRL</sequence>
<evidence type="ECO:0000256" key="3">
    <source>
        <dbReference type="SAM" id="SignalP"/>
    </source>
</evidence>
<dbReference type="Proteomes" id="UP000292136">
    <property type="component" value="Unassembled WGS sequence"/>
</dbReference>
<protein>
    <submittedName>
        <fullName evidence="5">HIRAN domain-containing protein</fullName>
    </submittedName>
</protein>
<evidence type="ECO:0000259" key="4">
    <source>
        <dbReference type="SMART" id="SM00910"/>
    </source>
</evidence>
<evidence type="ECO:0000256" key="1">
    <source>
        <dbReference type="ARBA" id="ARBA00022723"/>
    </source>
</evidence>
<gene>
    <name evidence="5" type="ORF">EV678_1728</name>
</gene>
<comment type="caution">
    <text evidence="5">The sequence shown here is derived from an EMBL/GenBank/DDBJ whole genome shotgun (WGS) entry which is preliminary data.</text>
</comment>
<evidence type="ECO:0000313" key="6">
    <source>
        <dbReference type="Proteomes" id="UP000292136"/>
    </source>
</evidence>
<keyword evidence="6" id="KW-1185">Reference proteome</keyword>
<dbReference type="EMBL" id="SHKM01000001">
    <property type="protein sequence ID" value="RZT90904.1"/>
    <property type="molecule type" value="Genomic_DNA"/>
</dbReference>
<feature type="signal peptide" evidence="3">
    <location>
        <begin position="1"/>
        <end position="22"/>
    </location>
</feature>
<evidence type="ECO:0000256" key="2">
    <source>
        <dbReference type="ARBA" id="ARBA00022801"/>
    </source>
</evidence>
<reference evidence="5 6" key="1">
    <citation type="submission" date="2019-02" db="EMBL/GenBank/DDBJ databases">
        <title>Genomic Encyclopedia of Type Strains, Phase IV (KMG-IV): sequencing the most valuable type-strain genomes for metagenomic binning, comparative biology and taxonomic classification.</title>
        <authorList>
            <person name="Goeker M."/>
        </authorList>
    </citation>
    <scope>NUCLEOTIDE SEQUENCE [LARGE SCALE GENOMIC DNA]</scope>
    <source>
        <strain evidence="5 6">DSM 21223</strain>
    </source>
</reference>
<evidence type="ECO:0000313" key="5">
    <source>
        <dbReference type="EMBL" id="RZT90904.1"/>
    </source>
</evidence>